<evidence type="ECO:0000256" key="1">
    <source>
        <dbReference type="ARBA" id="ARBA00004370"/>
    </source>
</evidence>
<name>A0A915JJ19_ROMCU</name>
<dbReference type="InterPro" id="IPR037516">
    <property type="entry name" value="Tripartite_DENN"/>
</dbReference>
<dbReference type="InterPro" id="IPR043153">
    <property type="entry name" value="DENN_C"/>
</dbReference>
<sequence length="676" mass="77670">MLPLESYVYWLLYEIPLPPPGRSLKLTALNVDVICQRPGHSELPFFDYSLRELFDLIPIEKFLKIYTCVLLEHQILLCSKVLQRLMLLAESLTSLLFPFRWQHVYVPILPYSQFMFLEAPLPFIMGLWYEENIPDEILQSNICMVDIDTGYVELPEDVPPLPDKAELCQELYFILENYSTNPDGEDSAISFDSQKSNDLMCSSVCSNFDDEGANKSYNKWRGSRTNSKRFEYQSKRFSKSYDDETSKNFNDGSQSQTTINENYTEKRNVTNLSDMDDYYISPSILKSQLPPLPLNILHESESLARLSAIVKKVGVDIQLENVQKELEASVNYRNSPACRQYFGEMKLNNAIREIFANRFVHMLYSYDHFIIGNYADKETFTNNRDSLQNFDKASFLSDQPASHLPFLSAFIETQMFTSFVDAKIIAQWDLEPDIHLQLFDERLNNLRDRYGDAIVRTPTCEDCPPFAKTENIIQKRQERVDYDVSLPHALENYDSLSLSLNSGGSIDNGILLSGTTFFPVLKASVLNKPVCYQSPLKSPWKQRYRNLRRIENTVTDQLMNDSASKIDQQHSIDGNTIVVDPIAAEVAKFNLRFVQDLLREAKSKTKRMLVEKMGKEAVELGHADLSLTGVEENTLVAAMCDMIERIWSHGLIKKKGKSALWTHLLAMQEMDKVIDD</sequence>
<dbReference type="InterPro" id="IPR004012">
    <property type="entry name" value="Run_dom"/>
</dbReference>
<dbReference type="GO" id="GO:0005085">
    <property type="term" value="F:guanyl-nucleotide exchange factor activity"/>
    <property type="evidence" value="ECO:0007669"/>
    <property type="project" value="InterPro"/>
</dbReference>
<dbReference type="SMART" id="SM00799">
    <property type="entry name" value="DENN"/>
    <property type="match status" value="1"/>
</dbReference>
<comment type="subcellular location">
    <subcellularLocation>
        <location evidence="1">Membrane</location>
    </subcellularLocation>
</comment>
<feature type="region of interest" description="Disordered" evidence="4">
    <location>
        <begin position="241"/>
        <end position="260"/>
    </location>
</feature>
<dbReference type="GO" id="GO:0016020">
    <property type="term" value="C:membrane"/>
    <property type="evidence" value="ECO:0007669"/>
    <property type="project" value="UniProtKB-SubCell"/>
</dbReference>
<keyword evidence="3" id="KW-0472">Membrane</keyword>
<accession>A0A915JJ19</accession>
<dbReference type="Pfam" id="PF02141">
    <property type="entry name" value="DENN"/>
    <property type="match status" value="1"/>
</dbReference>
<dbReference type="SMART" id="SM00801">
    <property type="entry name" value="dDENN"/>
    <property type="match status" value="1"/>
</dbReference>
<feature type="domain" description="RUN" evidence="6">
    <location>
        <begin position="630"/>
        <end position="676"/>
    </location>
</feature>
<dbReference type="InterPro" id="IPR047278">
    <property type="entry name" value="DEN5A/B"/>
</dbReference>
<protein>
    <submittedName>
        <fullName evidence="8">DENN domain-containing protein 5B</fullName>
    </submittedName>
</protein>
<dbReference type="InterPro" id="IPR037213">
    <property type="entry name" value="Run_dom_sf"/>
</dbReference>
<proteinExistence type="predicted"/>
<dbReference type="AlphaFoldDB" id="A0A915JJ19"/>
<keyword evidence="7" id="KW-1185">Reference proteome</keyword>
<dbReference type="InterPro" id="IPR001194">
    <property type="entry name" value="cDENN_dom"/>
</dbReference>
<dbReference type="PROSITE" id="PS50826">
    <property type="entry name" value="RUN"/>
    <property type="match status" value="1"/>
</dbReference>
<dbReference type="InterPro" id="IPR005112">
    <property type="entry name" value="dDENN_dom"/>
</dbReference>
<evidence type="ECO:0000256" key="2">
    <source>
        <dbReference type="ARBA" id="ARBA00022737"/>
    </source>
</evidence>
<evidence type="ECO:0000313" key="7">
    <source>
        <dbReference type="Proteomes" id="UP000887565"/>
    </source>
</evidence>
<dbReference type="Gene3D" id="1.20.58.900">
    <property type="match status" value="1"/>
</dbReference>
<evidence type="ECO:0000259" key="5">
    <source>
        <dbReference type="PROSITE" id="PS50211"/>
    </source>
</evidence>
<dbReference type="SUPFAM" id="SSF140741">
    <property type="entry name" value="RUN domain-like"/>
    <property type="match status" value="1"/>
</dbReference>
<feature type="domain" description="UDENN" evidence="5">
    <location>
        <begin position="1"/>
        <end position="430"/>
    </location>
</feature>
<evidence type="ECO:0000256" key="4">
    <source>
        <dbReference type="SAM" id="MobiDB-lite"/>
    </source>
</evidence>
<dbReference type="Gene3D" id="3.40.50.11500">
    <property type="match status" value="1"/>
</dbReference>
<dbReference type="Proteomes" id="UP000887565">
    <property type="component" value="Unplaced"/>
</dbReference>
<dbReference type="OMA" id="HEMRANN"/>
<evidence type="ECO:0000313" key="8">
    <source>
        <dbReference type="WBParaSite" id="nRc.2.0.1.t26076-RA"/>
    </source>
</evidence>
<keyword evidence="2" id="KW-0677">Repeat</keyword>
<evidence type="ECO:0000256" key="3">
    <source>
        <dbReference type="ARBA" id="ARBA00023136"/>
    </source>
</evidence>
<dbReference type="PANTHER" id="PTHR46070:SF1">
    <property type="entry name" value="PINSTRIPE, ISOFORM A"/>
    <property type="match status" value="1"/>
</dbReference>
<organism evidence="7 8">
    <name type="scientific">Romanomermis culicivorax</name>
    <name type="common">Nematode worm</name>
    <dbReference type="NCBI Taxonomy" id="13658"/>
    <lineage>
        <taxon>Eukaryota</taxon>
        <taxon>Metazoa</taxon>
        <taxon>Ecdysozoa</taxon>
        <taxon>Nematoda</taxon>
        <taxon>Enoplea</taxon>
        <taxon>Dorylaimia</taxon>
        <taxon>Mermithida</taxon>
        <taxon>Mermithoidea</taxon>
        <taxon>Mermithidae</taxon>
        <taxon>Romanomermis</taxon>
    </lineage>
</organism>
<dbReference type="Pfam" id="PF03455">
    <property type="entry name" value="dDENN"/>
    <property type="match status" value="1"/>
</dbReference>
<dbReference type="GO" id="GO:0031267">
    <property type="term" value="F:small GTPase binding"/>
    <property type="evidence" value="ECO:0007669"/>
    <property type="project" value="InterPro"/>
</dbReference>
<reference evidence="8" key="1">
    <citation type="submission" date="2022-11" db="UniProtKB">
        <authorList>
            <consortium name="WormBaseParasite"/>
        </authorList>
    </citation>
    <scope>IDENTIFICATION</scope>
</reference>
<dbReference type="WBParaSite" id="nRc.2.0.1.t26076-RA">
    <property type="protein sequence ID" value="nRc.2.0.1.t26076-RA"/>
    <property type="gene ID" value="nRc.2.0.1.g26076"/>
</dbReference>
<dbReference type="PANTHER" id="PTHR46070">
    <property type="entry name" value="PINSTRIPE, ISOFORM A"/>
    <property type="match status" value="1"/>
</dbReference>
<feature type="compositionally biased region" description="Polar residues" evidence="4">
    <location>
        <begin position="247"/>
        <end position="260"/>
    </location>
</feature>
<dbReference type="PROSITE" id="PS50211">
    <property type="entry name" value="DENN"/>
    <property type="match status" value="1"/>
</dbReference>
<evidence type="ECO:0000259" key="6">
    <source>
        <dbReference type="PROSITE" id="PS50826"/>
    </source>
</evidence>